<dbReference type="InterPro" id="IPR001173">
    <property type="entry name" value="Glyco_trans_2-like"/>
</dbReference>
<dbReference type="GO" id="GO:0016757">
    <property type="term" value="F:glycosyltransferase activity"/>
    <property type="evidence" value="ECO:0007669"/>
    <property type="project" value="UniProtKB-KW"/>
</dbReference>
<keyword evidence="2" id="KW-0808">Transferase</keyword>
<dbReference type="CDD" id="cd00761">
    <property type="entry name" value="Glyco_tranf_GTA_type"/>
    <property type="match status" value="1"/>
</dbReference>
<dbReference type="InterPro" id="IPR050834">
    <property type="entry name" value="Glycosyltransf_2"/>
</dbReference>
<feature type="domain" description="Glycosyltransferase 2-like" evidence="1">
    <location>
        <begin position="928"/>
        <end position="1048"/>
    </location>
</feature>
<gene>
    <name evidence="2" type="ORF">Q3M24_08195</name>
</gene>
<organism evidence="2">
    <name type="scientific">Candidatus Electrothrix aestuarii</name>
    <dbReference type="NCBI Taxonomy" id="3062594"/>
    <lineage>
        <taxon>Bacteria</taxon>
        <taxon>Pseudomonadati</taxon>
        <taxon>Thermodesulfobacteriota</taxon>
        <taxon>Desulfobulbia</taxon>
        <taxon>Desulfobulbales</taxon>
        <taxon>Desulfobulbaceae</taxon>
        <taxon>Candidatus Electrothrix</taxon>
    </lineage>
</organism>
<sequence length="1188" mass="137849">MPRISVVIPCYNQGIFVDEAINSVLVQTWQDFEIIVVNDGSTDSFTDSHLRKLDFPKTRVLHTTNQGLASARNNGIREAQGEYILPLDADDRIGPTYLEQAIRLLDNDPELGIVYCKAQLFGDVATEWLLPEFSLQRILLDNIIFCTAFFRKSDWETAGGFDSAMIYGWEDYDFWLSLLEMGRKVVQIQDILFYYRVAADSMVRARPRQHKVESFARIFRKHQDLYAQYIEVWVDKLLDVTEPYHQAALFPEGSKAEKHPDLVRKIDPGIRRLQFTLTPEQGRSFIFRPADRQVILRIQRISLEGSDDNENPVTYSHTADFIQDDVFFFCSSVPSLQLHLPEHDRAKDSYSLIIEIEYLAFGQDCLPLLVNLLKDQMTKPDESLSPPVSPAQSVCWSFRVKWFIKAISYRLISARRFHYQKIEQSGLFDNEFYLNGDPELALLGLDPLLHYLENGAKERRKPNPLFDVAWYYHEYKLTAEQDPLLHYIEQGWKQGNKPHPLFFTSYYAEKYPESIAENQTPLAHYLKLENRISQSPMPFFDMGYYCERNPTIRKGWTFPLLHFWRFGNEEEQLPTPLFDPEFYRETYQLEELSHVELFLHYVEKGCRKKYQPSALFDAEFYSVTYPASQNSFHPLEYYQEHGLTAGHYPCREIADLPKKPVISILVPVFNTDEGLLRRCIHSVLYQAYPHWELCLVDDGSSAEHIPPLLKEYAARDKRIKISLEKENVGISLVTNKAAQLASGEYFAFLDHDDELTLDALYQVVLAINTYDPDALYSDEELIDWRGLRCTRFYKSDYNPELLLCHNYITHFFVTRSTLFRQVGGLSAECTGAQDYDLVLKIAEQSKRIHHIRRSLYRWRAAETSTSIHHDQKDYADAAGLKALSNAVERRGMEATVQRGLLNFYYRLQRKAKETCQVTALIRVSDKMETLGEWLQELLARTAYPNIDYIILHRNSVGDISAELPEELRTLVRFYQLKEQEGEAAALNRLAEQVMGEHLVFLQPGILPQEKNWVKTMLAYSQEEGCGVVSGVVAGPDEEINNLALPDLSDKSCQAFRSLLTEGSVHLNGMHCPQNVLACSFDFCMIEIKLFRTMQGFDGESFPEYLYDIDFCLRLREAGREHIFTPFCKAVITASKERFSSTEDWIDEKICFQKRWRAVLEHNPYYNENRLLTELQVSREEWLHWIAGG</sequence>
<protein>
    <submittedName>
        <fullName evidence="2">Glycosyltransferase</fullName>
        <ecNumber evidence="2">2.4.-.-</ecNumber>
    </submittedName>
</protein>
<keyword evidence="2" id="KW-0328">Glycosyltransferase</keyword>
<feature type="domain" description="Glycosyltransferase 2-like" evidence="1">
    <location>
        <begin position="663"/>
        <end position="819"/>
    </location>
</feature>
<proteinExistence type="predicted"/>
<dbReference type="KEGG" id="eaj:Q3M24_08195"/>
<dbReference type="PANTHER" id="PTHR43685:SF2">
    <property type="entry name" value="GLYCOSYLTRANSFERASE 2-LIKE DOMAIN-CONTAINING PROTEIN"/>
    <property type="match status" value="1"/>
</dbReference>
<dbReference type="Pfam" id="PF00535">
    <property type="entry name" value="Glycos_transf_2"/>
    <property type="match status" value="3"/>
</dbReference>
<evidence type="ECO:0000259" key="1">
    <source>
        <dbReference type="Pfam" id="PF00535"/>
    </source>
</evidence>
<reference evidence="2" key="1">
    <citation type="journal article" date="2024" name="Syst. Appl. Microbiol.">
        <title>First single-strain enrichments of Electrothrix cable bacteria, description of E. aestuarii sp. nov. and E. rattekaaiensis sp. nov., and proposal of a cable bacteria taxonomy following the rules of the SeqCode.</title>
        <authorList>
            <person name="Plum-Jensen L.E."/>
            <person name="Schramm A."/>
            <person name="Marshall I.P.G."/>
        </authorList>
    </citation>
    <scope>NUCLEOTIDE SEQUENCE</scope>
    <source>
        <strain evidence="2">Rat1</strain>
    </source>
</reference>
<dbReference type="PANTHER" id="PTHR43685">
    <property type="entry name" value="GLYCOSYLTRANSFERASE"/>
    <property type="match status" value="1"/>
</dbReference>
<name>A0AAU8LZN8_9BACT</name>
<feature type="domain" description="Glycosyltransferase 2-like" evidence="1">
    <location>
        <begin position="5"/>
        <end position="146"/>
    </location>
</feature>
<dbReference type="AlphaFoldDB" id="A0AAU8LZN8"/>
<dbReference type="SUPFAM" id="SSF53448">
    <property type="entry name" value="Nucleotide-diphospho-sugar transferases"/>
    <property type="match status" value="3"/>
</dbReference>
<evidence type="ECO:0000313" key="2">
    <source>
        <dbReference type="EMBL" id="XCN74708.1"/>
    </source>
</evidence>
<dbReference type="Gene3D" id="3.90.550.10">
    <property type="entry name" value="Spore Coat Polysaccharide Biosynthesis Protein SpsA, Chain A"/>
    <property type="match status" value="3"/>
</dbReference>
<accession>A0AAU8LZN8</accession>
<reference evidence="2" key="2">
    <citation type="submission" date="2024-06" db="EMBL/GenBank/DDBJ databases">
        <authorList>
            <person name="Plum-Jensen L.E."/>
            <person name="Schramm A."/>
            <person name="Marshall I.P.G."/>
        </authorList>
    </citation>
    <scope>NUCLEOTIDE SEQUENCE</scope>
    <source>
        <strain evidence="2">Rat1</strain>
    </source>
</reference>
<dbReference type="EMBL" id="CP159373">
    <property type="protein sequence ID" value="XCN74708.1"/>
    <property type="molecule type" value="Genomic_DNA"/>
</dbReference>
<dbReference type="CDD" id="cd04184">
    <property type="entry name" value="GT2_RfbC_Mx_like"/>
    <property type="match status" value="1"/>
</dbReference>
<dbReference type="EC" id="2.4.-.-" evidence="2"/>
<dbReference type="InterPro" id="IPR029044">
    <property type="entry name" value="Nucleotide-diphossugar_trans"/>
</dbReference>